<evidence type="ECO:0000313" key="1">
    <source>
        <dbReference type="EMBL" id="QOT78913.1"/>
    </source>
</evidence>
<sequence length="134" mass="14850">MKTSPPDASASASAPAPALKLDFNTRKALLFALAAERLSAFYEHRQWMTDAQGATLASLWLSRSKLQLALAERRLLSQLSDQFARQLAGTLSREAGLYTAHEMMEALDPNYQSAFAHDLLDECERLLHENGVTE</sequence>
<organism evidence="1 2">
    <name type="scientific">Cupriavidus basilensis</name>
    <dbReference type="NCBI Taxonomy" id="68895"/>
    <lineage>
        <taxon>Bacteria</taxon>
        <taxon>Pseudomonadati</taxon>
        <taxon>Pseudomonadota</taxon>
        <taxon>Betaproteobacteria</taxon>
        <taxon>Burkholderiales</taxon>
        <taxon>Burkholderiaceae</taxon>
        <taxon>Cupriavidus</taxon>
    </lineage>
</organism>
<dbReference type="AlphaFoldDB" id="A0A643FP16"/>
<reference evidence="1 2" key="1">
    <citation type="submission" date="2020-10" db="EMBL/GenBank/DDBJ databases">
        <title>Complete genome sequence of Cupriavidus basilensis CCUG 49340T.</title>
        <authorList>
            <person name="Salva-Serra F."/>
            <person name="Donoso R.A."/>
            <person name="Cho K.H."/>
            <person name="Yoo J.A."/>
            <person name="Lee K."/>
            <person name="Yoon S.-H."/>
            <person name="Perez-Pantoja D."/>
            <person name="Moore E.R.B."/>
        </authorList>
    </citation>
    <scope>NUCLEOTIDE SEQUENCE [LARGE SCALE GENOMIC DNA]</scope>
    <source>
        <strain evidence="2">CCUG 49340</strain>
    </source>
</reference>
<dbReference type="RefSeq" id="WP_150989312.1">
    <property type="nucleotide sequence ID" value="NZ_CP062804.1"/>
</dbReference>
<dbReference type="GeneID" id="98405081"/>
<evidence type="ECO:0000313" key="2">
    <source>
        <dbReference type="Proteomes" id="UP000397656"/>
    </source>
</evidence>
<name>A0A643FP16_9BURK</name>
<gene>
    <name evidence="1" type="ORF">F7R26_029435</name>
</gene>
<accession>A0A643FP16</accession>
<dbReference type="EMBL" id="CP062804">
    <property type="protein sequence ID" value="QOT78913.1"/>
    <property type="molecule type" value="Genomic_DNA"/>
</dbReference>
<proteinExistence type="predicted"/>
<protein>
    <submittedName>
        <fullName evidence="1">Uncharacterized protein</fullName>
    </submittedName>
</protein>
<dbReference type="Proteomes" id="UP000397656">
    <property type="component" value="Chromosome 2"/>
</dbReference>